<dbReference type="Proteomes" id="UP001054945">
    <property type="component" value="Unassembled WGS sequence"/>
</dbReference>
<name>A0AAV4T2C9_CAEEX</name>
<evidence type="ECO:0000313" key="2">
    <source>
        <dbReference type="Proteomes" id="UP001054945"/>
    </source>
</evidence>
<dbReference type="EMBL" id="BPLR01010669">
    <property type="protein sequence ID" value="GIY40853.1"/>
    <property type="molecule type" value="Genomic_DNA"/>
</dbReference>
<sequence length="91" mass="10376">MQVPKQCFFPREQSRKQISVTCPPHDSSGHVLCTQERTPGRTPSILPEFQSELLGRMRICRPYIFPVIAVGISFQGRKAWSANSWKGLCRD</sequence>
<accession>A0AAV4T2C9</accession>
<keyword evidence="2" id="KW-1185">Reference proteome</keyword>
<comment type="caution">
    <text evidence="1">The sequence shown here is derived from an EMBL/GenBank/DDBJ whole genome shotgun (WGS) entry which is preliminary data.</text>
</comment>
<dbReference type="AlphaFoldDB" id="A0AAV4T2C9"/>
<gene>
    <name evidence="1" type="ORF">CEXT_668671</name>
</gene>
<protein>
    <submittedName>
        <fullName evidence="1">Uncharacterized protein</fullName>
    </submittedName>
</protein>
<proteinExistence type="predicted"/>
<reference evidence="1 2" key="1">
    <citation type="submission" date="2021-06" db="EMBL/GenBank/DDBJ databases">
        <title>Caerostris extrusa draft genome.</title>
        <authorList>
            <person name="Kono N."/>
            <person name="Arakawa K."/>
        </authorList>
    </citation>
    <scope>NUCLEOTIDE SEQUENCE [LARGE SCALE GENOMIC DNA]</scope>
</reference>
<evidence type="ECO:0000313" key="1">
    <source>
        <dbReference type="EMBL" id="GIY40853.1"/>
    </source>
</evidence>
<organism evidence="1 2">
    <name type="scientific">Caerostris extrusa</name>
    <name type="common">Bark spider</name>
    <name type="synonym">Caerostris bankana</name>
    <dbReference type="NCBI Taxonomy" id="172846"/>
    <lineage>
        <taxon>Eukaryota</taxon>
        <taxon>Metazoa</taxon>
        <taxon>Ecdysozoa</taxon>
        <taxon>Arthropoda</taxon>
        <taxon>Chelicerata</taxon>
        <taxon>Arachnida</taxon>
        <taxon>Araneae</taxon>
        <taxon>Araneomorphae</taxon>
        <taxon>Entelegynae</taxon>
        <taxon>Araneoidea</taxon>
        <taxon>Araneidae</taxon>
        <taxon>Caerostris</taxon>
    </lineage>
</organism>